<feature type="compositionally biased region" description="Low complexity" evidence="1">
    <location>
        <begin position="138"/>
        <end position="150"/>
    </location>
</feature>
<gene>
    <name evidence="2" type="ORF">HHUSO_G23964</name>
</gene>
<evidence type="ECO:0000256" key="1">
    <source>
        <dbReference type="SAM" id="MobiDB-lite"/>
    </source>
</evidence>
<proteinExistence type="predicted"/>
<protein>
    <submittedName>
        <fullName evidence="2">Uncharacterized protein</fullName>
    </submittedName>
</protein>
<evidence type="ECO:0000313" key="2">
    <source>
        <dbReference type="EMBL" id="KAK6475966.1"/>
    </source>
</evidence>
<keyword evidence="3" id="KW-1185">Reference proteome</keyword>
<name>A0ABR0YU93_HUSHU</name>
<sequence length="260" mass="27246">MADWKTSSVGWRIKAGTLHAGNSGTRLKRRYCLPESRGGAAVPRGKQGSRCRLQCWRGGCCPPECRRERCCRRWNTQHPCKLHGGRTAGRLPERLGSPTGVLRLRKVLALCSVLPPPDGGAAAGDPQALVSTSRKMGSSSSSSSSSSVSVPPYEDSPGAAASKDGEAGAGALPCGPHLLPAWCLPQCPALHPVPGCVHDAEEEGGAVPQEKGQWAHPCLLQRNSTADVNELPASGGQMPALRVSALRSPGIWPIGSATTR</sequence>
<organism evidence="2 3">
    <name type="scientific">Huso huso</name>
    <name type="common">Beluga</name>
    <name type="synonym">Acipenser huso</name>
    <dbReference type="NCBI Taxonomy" id="61971"/>
    <lineage>
        <taxon>Eukaryota</taxon>
        <taxon>Metazoa</taxon>
        <taxon>Chordata</taxon>
        <taxon>Craniata</taxon>
        <taxon>Vertebrata</taxon>
        <taxon>Euteleostomi</taxon>
        <taxon>Actinopterygii</taxon>
        <taxon>Chondrostei</taxon>
        <taxon>Acipenseriformes</taxon>
        <taxon>Acipenseridae</taxon>
        <taxon>Huso</taxon>
    </lineage>
</organism>
<comment type="caution">
    <text evidence="2">The sequence shown here is derived from an EMBL/GenBank/DDBJ whole genome shotgun (WGS) entry which is preliminary data.</text>
</comment>
<feature type="region of interest" description="Disordered" evidence="1">
    <location>
        <begin position="119"/>
        <end position="167"/>
    </location>
</feature>
<dbReference type="EMBL" id="JAHFZB010000023">
    <property type="protein sequence ID" value="KAK6475966.1"/>
    <property type="molecule type" value="Genomic_DNA"/>
</dbReference>
<accession>A0ABR0YU93</accession>
<evidence type="ECO:0000313" key="3">
    <source>
        <dbReference type="Proteomes" id="UP001369086"/>
    </source>
</evidence>
<reference evidence="2 3" key="1">
    <citation type="submission" date="2021-05" db="EMBL/GenBank/DDBJ databases">
        <authorList>
            <person name="Zahm M."/>
            <person name="Klopp C."/>
            <person name="Cabau C."/>
            <person name="Kuhl H."/>
            <person name="Suciu R."/>
            <person name="Ciorpac M."/>
            <person name="Holostenco D."/>
            <person name="Gessner J."/>
            <person name="Wuertz S."/>
            <person name="Hohne C."/>
            <person name="Stock M."/>
            <person name="Gislard M."/>
            <person name="Lluch J."/>
            <person name="Milhes M."/>
            <person name="Lampietro C."/>
            <person name="Lopez Roques C."/>
            <person name="Donnadieu C."/>
            <person name="Du K."/>
            <person name="Schartl M."/>
            <person name="Guiguen Y."/>
        </authorList>
    </citation>
    <scope>NUCLEOTIDE SEQUENCE [LARGE SCALE GENOMIC DNA]</scope>
    <source>
        <strain evidence="2">Hh-F2</strain>
        <tissue evidence="2">Blood</tissue>
    </source>
</reference>
<dbReference type="Proteomes" id="UP001369086">
    <property type="component" value="Unassembled WGS sequence"/>
</dbReference>